<dbReference type="Pfam" id="PF00389">
    <property type="entry name" value="2-Hacid_dh"/>
    <property type="match status" value="1"/>
</dbReference>
<evidence type="ECO:0000256" key="3">
    <source>
        <dbReference type="ARBA" id="ARBA00023027"/>
    </source>
</evidence>
<comment type="caution">
    <text evidence="7">The sequence shown here is derived from an EMBL/GenBank/DDBJ whole genome shotgun (WGS) entry which is preliminary data.</text>
</comment>
<dbReference type="GO" id="GO:0051287">
    <property type="term" value="F:NAD binding"/>
    <property type="evidence" value="ECO:0007669"/>
    <property type="project" value="InterPro"/>
</dbReference>
<evidence type="ECO:0000256" key="4">
    <source>
        <dbReference type="RuleBase" id="RU003719"/>
    </source>
</evidence>
<dbReference type="InterPro" id="IPR029752">
    <property type="entry name" value="D-isomer_DH_CS1"/>
</dbReference>
<evidence type="ECO:0000259" key="6">
    <source>
        <dbReference type="Pfam" id="PF02826"/>
    </source>
</evidence>
<feature type="domain" description="D-isomer specific 2-hydroxyacid dehydrogenase catalytic" evidence="5">
    <location>
        <begin position="26"/>
        <end position="331"/>
    </location>
</feature>
<proteinExistence type="inferred from homology"/>
<dbReference type="InterPro" id="IPR006139">
    <property type="entry name" value="D-isomer_2_OHA_DH_cat_dom"/>
</dbReference>
<organism evidence="7 8">
    <name type="scientific">Kineothrix alysoides</name>
    <dbReference type="NCBI Taxonomy" id="1469948"/>
    <lineage>
        <taxon>Bacteria</taxon>
        <taxon>Bacillati</taxon>
        <taxon>Bacillota</taxon>
        <taxon>Clostridia</taxon>
        <taxon>Lachnospirales</taxon>
        <taxon>Lachnospiraceae</taxon>
        <taxon>Kineothrix</taxon>
    </lineage>
</organism>
<dbReference type="OrthoDB" id="9805416at2"/>
<dbReference type="RefSeq" id="WP_035315722.1">
    <property type="nucleotide sequence ID" value="NZ_JPNB01000002.1"/>
</dbReference>
<evidence type="ECO:0000313" key="7">
    <source>
        <dbReference type="EMBL" id="TCL60915.1"/>
    </source>
</evidence>
<evidence type="ECO:0000256" key="1">
    <source>
        <dbReference type="ARBA" id="ARBA00005854"/>
    </source>
</evidence>
<dbReference type="FunFam" id="3.40.50.720:FF:000203">
    <property type="entry name" value="D-3-phosphoglycerate dehydrogenase (SerA)"/>
    <property type="match status" value="1"/>
</dbReference>
<keyword evidence="2 4" id="KW-0560">Oxidoreductase</keyword>
<dbReference type="Pfam" id="PF02826">
    <property type="entry name" value="2-Hacid_dh_C"/>
    <property type="match status" value="1"/>
</dbReference>
<gene>
    <name evidence="7" type="ORF">EDD76_10112</name>
</gene>
<comment type="similarity">
    <text evidence="1 4">Belongs to the D-isomer specific 2-hydroxyacid dehydrogenase family.</text>
</comment>
<dbReference type="GO" id="GO:0016616">
    <property type="term" value="F:oxidoreductase activity, acting on the CH-OH group of donors, NAD or NADP as acceptor"/>
    <property type="evidence" value="ECO:0007669"/>
    <property type="project" value="InterPro"/>
</dbReference>
<dbReference type="Proteomes" id="UP000295718">
    <property type="component" value="Unassembled WGS sequence"/>
</dbReference>
<dbReference type="SUPFAM" id="SSF51735">
    <property type="entry name" value="NAD(P)-binding Rossmann-fold domains"/>
    <property type="match status" value="1"/>
</dbReference>
<dbReference type="InterPro" id="IPR006140">
    <property type="entry name" value="D-isomer_DH_NAD-bd"/>
</dbReference>
<dbReference type="InterPro" id="IPR050418">
    <property type="entry name" value="D-iso_2-hydroxyacid_DH_PdxB"/>
</dbReference>
<dbReference type="AlphaFoldDB" id="A0A4R1R5W3"/>
<keyword evidence="8" id="KW-1185">Reference proteome</keyword>
<dbReference type="InterPro" id="IPR029753">
    <property type="entry name" value="D-isomer_DH_CS"/>
</dbReference>
<evidence type="ECO:0000313" key="8">
    <source>
        <dbReference type="Proteomes" id="UP000295718"/>
    </source>
</evidence>
<dbReference type="PANTHER" id="PTHR43761">
    <property type="entry name" value="D-ISOMER SPECIFIC 2-HYDROXYACID DEHYDROGENASE FAMILY PROTEIN (AFU_ORTHOLOGUE AFUA_1G13630)"/>
    <property type="match status" value="1"/>
</dbReference>
<dbReference type="PROSITE" id="PS00670">
    <property type="entry name" value="D_2_HYDROXYACID_DH_2"/>
    <property type="match status" value="1"/>
</dbReference>
<evidence type="ECO:0000256" key="2">
    <source>
        <dbReference type="ARBA" id="ARBA00023002"/>
    </source>
</evidence>
<keyword evidence="3" id="KW-0520">NAD</keyword>
<dbReference type="PROSITE" id="PS00065">
    <property type="entry name" value="D_2_HYDROXYACID_DH_1"/>
    <property type="match status" value="1"/>
</dbReference>
<dbReference type="PROSITE" id="PS00671">
    <property type="entry name" value="D_2_HYDROXYACID_DH_3"/>
    <property type="match status" value="1"/>
</dbReference>
<dbReference type="Gene3D" id="3.40.50.720">
    <property type="entry name" value="NAD(P)-binding Rossmann-like Domain"/>
    <property type="match status" value="2"/>
</dbReference>
<dbReference type="SUPFAM" id="SSF52283">
    <property type="entry name" value="Formate/glycerate dehydrogenase catalytic domain-like"/>
    <property type="match status" value="1"/>
</dbReference>
<protein>
    <submittedName>
        <fullName evidence="7">Glycerate dehydrogenase</fullName>
    </submittedName>
</protein>
<accession>A0A4R1R5W3</accession>
<sequence length="334" mass="37533">MKIVICQGEPIGGSPSREALLNYWNEQLKPLKKENEIIFRGGFNYEKMDEIVKDADALVGTYIKDDYYNEEFFKKYPKLKYIATYAHGYGRFDKAAARKYGVIITNTIYGDVTIAQFAMALLLDICHNVRLQDQHYKEAMDNHITVARGSNVRVKTKQIELYEKTIGIIGLGSIGIWTARMAAGFGMKVISHNRSKKTGAEYDFVEQVSMEELLERSDVISLHCPLTDETKQMINKESISKMKDGVILVNTARGDLINEADLVEALNSGKIYAAGLDVVANEPISERCALMYCKNAVITPHIAWAPEEATYRTVRVATLNLQNWLQGTPTSVIS</sequence>
<dbReference type="PANTHER" id="PTHR43761:SF1">
    <property type="entry name" value="D-ISOMER SPECIFIC 2-HYDROXYACID DEHYDROGENASE CATALYTIC DOMAIN-CONTAINING PROTEIN-RELATED"/>
    <property type="match status" value="1"/>
</dbReference>
<dbReference type="STRING" id="1469948.GCA_000732725_02757"/>
<name>A0A4R1R5W3_9FIRM</name>
<dbReference type="EMBL" id="SLUO01000001">
    <property type="protein sequence ID" value="TCL60915.1"/>
    <property type="molecule type" value="Genomic_DNA"/>
</dbReference>
<feature type="domain" description="D-isomer specific 2-hydroxyacid dehydrogenase NAD-binding" evidence="6">
    <location>
        <begin position="135"/>
        <end position="303"/>
    </location>
</feature>
<reference evidence="7 8" key="1">
    <citation type="submission" date="2019-03" db="EMBL/GenBank/DDBJ databases">
        <title>Genomic Encyclopedia of Type Strains, Phase IV (KMG-IV): sequencing the most valuable type-strain genomes for metagenomic binning, comparative biology and taxonomic classification.</title>
        <authorList>
            <person name="Goeker M."/>
        </authorList>
    </citation>
    <scope>NUCLEOTIDE SEQUENCE [LARGE SCALE GENOMIC DNA]</scope>
    <source>
        <strain evidence="7 8">DSM 100556</strain>
    </source>
</reference>
<evidence type="ECO:0000259" key="5">
    <source>
        <dbReference type="Pfam" id="PF00389"/>
    </source>
</evidence>
<dbReference type="InterPro" id="IPR036291">
    <property type="entry name" value="NAD(P)-bd_dom_sf"/>
</dbReference>